<comment type="caution">
    <text evidence="2">The sequence shown here is derived from an EMBL/GenBank/DDBJ whole genome shotgun (WGS) entry which is preliminary data.</text>
</comment>
<gene>
    <name evidence="2" type="ORF">IFM46972_02913</name>
</gene>
<evidence type="ECO:0000256" key="1">
    <source>
        <dbReference type="SAM" id="MobiDB-lite"/>
    </source>
</evidence>
<dbReference type="Proteomes" id="UP000465221">
    <property type="component" value="Unassembled WGS sequence"/>
</dbReference>
<accession>A0A8H3NE95</accession>
<proteinExistence type="predicted"/>
<evidence type="ECO:0000313" key="3">
    <source>
        <dbReference type="Proteomes" id="UP000465221"/>
    </source>
</evidence>
<dbReference type="AlphaFoldDB" id="A0A8H3NE95"/>
<feature type="compositionally biased region" description="Basic and acidic residues" evidence="1">
    <location>
        <begin position="13"/>
        <end position="27"/>
    </location>
</feature>
<name>A0A8H3NE95_9EURO</name>
<sequence>MAVLPEGESLTGNEKRKTGGGQEEKRGVRGNYIRSQSVEKSSSVGSIDFHPGYAHGPEEWQGHNGWGPHLEDSEKRGVVFLENSSGEWRRGRRGGRGGQVISTMQRLFIRLCLDRSEVRRKLEILMTDGCDWNATMMPMESEDVSDSP</sequence>
<evidence type="ECO:0000313" key="2">
    <source>
        <dbReference type="EMBL" id="GFF30419.1"/>
    </source>
</evidence>
<reference evidence="2 3" key="1">
    <citation type="submission" date="2020-01" db="EMBL/GenBank/DDBJ databases">
        <title>Draft genome sequence of Aspergillus udagawae IFM 46972.</title>
        <authorList>
            <person name="Takahashi H."/>
            <person name="Yaguchi T."/>
        </authorList>
    </citation>
    <scope>NUCLEOTIDE SEQUENCE [LARGE SCALE GENOMIC DNA]</scope>
    <source>
        <strain evidence="2 3">IFM 46972</strain>
    </source>
</reference>
<feature type="region of interest" description="Disordered" evidence="1">
    <location>
        <begin position="1"/>
        <end position="71"/>
    </location>
</feature>
<protein>
    <submittedName>
        <fullName evidence="2">Uncharacterized protein</fullName>
    </submittedName>
</protein>
<organism evidence="2 3">
    <name type="scientific">Aspergillus udagawae</name>
    <dbReference type="NCBI Taxonomy" id="91492"/>
    <lineage>
        <taxon>Eukaryota</taxon>
        <taxon>Fungi</taxon>
        <taxon>Dikarya</taxon>
        <taxon>Ascomycota</taxon>
        <taxon>Pezizomycotina</taxon>
        <taxon>Eurotiomycetes</taxon>
        <taxon>Eurotiomycetidae</taxon>
        <taxon>Eurotiales</taxon>
        <taxon>Aspergillaceae</taxon>
        <taxon>Aspergillus</taxon>
        <taxon>Aspergillus subgen. Fumigati</taxon>
    </lineage>
</organism>
<dbReference type="EMBL" id="BLKC01000015">
    <property type="protein sequence ID" value="GFF30419.1"/>
    <property type="molecule type" value="Genomic_DNA"/>
</dbReference>
<feature type="compositionally biased region" description="Low complexity" evidence="1">
    <location>
        <begin position="35"/>
        <end position="46"/>
    </location>
</feature>